<dbReference type="AlphaFoldDB" id="A0A137PFD7"/>
<keyword evidence="1" id="KW-0472">Membrane</keyword>
<feature type="transmembrane region" description="Helical" evidence="1">
    <location>
        <begin position="219"/>
        <end position="238"/>
    </location>
</feature>
<accession>A0A137PFD7</accession>
<feature type="transmembrane region" description="Helical" evidence="1">
    <location>
        <begin position="158"/>
        <end position="180"/>
    </location>
</feature>
<evidence type="ECO:0000313" key="3">
    <source>
        <dbReference type="Proteomes" id="UP000070444"/>
    </source>
</evidence>
<feature type="transmembrane region" description="Helical" evidence="1">
    <location>
        <begin position="244"/>
        <end position="269"/>
    </location>
</feature>
<reference evidence="2 3" key="1">
    <citation type="journal article" date="2015" name="Genome Biol. Evol.">
        <title>Phylogenomic analyses indicate that early fungi evolved digesting cell walls of algal ancestors of land plants.</title>
        <authorList>
            <person name="Chang Y."/>
            <person name="Wang S."/>
            <person name="Sekimoto S."/>
            <person name="Aerts A.L."/>
            <person name="Choi C."/>
            <person name="Clum A."/>
            <person name="LaButti K.M."/>
            <person name="Lindquist E.A."/>
            <person name="Yee Ngan C."/>
            <person name="Ohm R.A."/>
            <person name="Salamov A.A."/>
            <person name="Grigoriev I.V."/>
            <person name="Spatafora J.W."/>
            <person name="Berbee M.L."/>
        </authorList>
    </citation>
    <scope>NUCLEOTIDE SEQUENCE [LARGE SCALE GENOMIC DNA]</scope>
    <source>
        <strain evidence="2 3">NRRL 28638</strain>
    </source>
</reference>
<gene>
    <name evidence="2" type="ORF">CONCODRAFT_3277</name>
</gene>
<keyword evidence="3" id="KW-1185">Reference proteome</keyword>
<dbReference type="EMBL" id="KQ964432">
    <property type="protein sequence ID" value="KXN73717.1"/>
    <property type="molecule type" value="Genomic_DNA"/>
</dbReference>
<evidence type="ECO:0008006" key="4">
    <source>
        <dbReference type="Google" id="ProtNLM"/>
    </source>
</evidence>
<protein>
    <recommendedName>
        <fullName evidence="4">G-protein coupled receptors family 1 profile domain-containing protein</fullName>
    </recommendedName>
</protein>
<keyword evidence="1" id="KW-0812">Transmembrane</keyword>
<feature type="transmembrane region" description="Helical" evidence="1">
    <location>
        <begin position="116"/>
        <end position="136"/>
    </location>
</feature>
<evidence type="ECO:0000313" key="2">
    <source>
        <dbReference type="EMBL" id="KXN73717.1"/>
    </source>
</evidence>
<name>A0A137PFD7_CONC2</name>
<feature type="transmembrane region" description="Helical" evidence="1">
    <location>
        <begin position="44"/>
        <end position="63"/>
    </location>
</feature>
<proteinExistence type="predicted"/>
<feature type="transmembrane region" description="Helical" evidence="1">
    <location>
        <begin position="14"/>
        <end position="32"/>
    </location>
</feature>
<dbReference type="Proteomes" id="UP000070444">
    <property type="component" value="Unassembled WGS sequence"/>
</dbReference>
<dbReference type="Gene3D" id="1.20.1070.10">
    <property type="entry name" value="Rhodopsin 7-helix transmembrane proteins"/>
    <property type="match status" value="1"/>
</dbReference>
<evidence type="ECO:0000256" key="1">
    <source>
        <dbReference type="SAM" id="Phobius"/>
    </source>
</evidence>
<organism evidence="2 3">
    <name type="scientific">Conidiobolus coronatus (strain ATCC 28846 / CBS 209.66 / NRRL 28638)</name>
    <name type="common">Delacroixia coronata</name>
    <dbReference type="NCBI Taxonomy" id="796925"/>
    <lineage>
        <taxon>Eukaryota</taxon>
        <taxon>Fungi</taxon>
        <taxon>Fungi incertae sedis</taxon>
        <taxon>Zoopagomycota</taxon>
        <taxon>Entomophthoromycotina</taxon>
        <taxon>Entomophthoromycetes</taxon>
        <taxon>Entomophthorales</taxon>
        <taxon>Ancylistaceae</taxon>
        <taxon>Conidiobolus</taxon>
    </lineage>
</organism>
<keyword evidence="1" id="KW-1133">Transmembrane helix</keyword>
<feature type="transmembrane region" description="Helical" evidence="1">
    <location>
        <begin position="83"/>
        <end position="104"/>
    </location>
</feature>
<sequence>MSTPVKINLIINPIGMAFASIVIISIAGLAIINRRLTNRMTVRLVAAIALTDLLAHVGEYYAVTHGSLVVGTAHCTAVNGFRLFARTFYCWVNMAICLHIYRSLVLIKKTNWKSEVYIWTATAVLVITETLIYYGIGAFTGQAKRNCNPGVDDYTKHLAFLLLQSLTNLLTIAVCIFTTVKSHGNLNKWIDAVSATITEQGGDRDQLIRERKKIAFRSFLYPLSTCITLPFEAFFLIANGSGKMVIELAILMALTTGLSGILTALAFAVDPITHNAFKSAYSQIKHRNIYKKEDNIFGFTNDDIQLK</sequence>